<reference evidence="2 3" key="1">
    <citation type="submission" date="2017-03" db="EMBL/GenBank/DDBJ databases">
        <title>Genomic and clinical evidence uncovers the enterohepatic species Helicobacter valdiviensis as a potential human intestinal pathogen.</title>
        <authorList>
            <person name="Fresia P."/>
            <person name="Jara R."/>
            <person name="Sierra R."/>
            <person name="Ferres I."/>
            <person name="Greif G."/>
            <person name="Iraola G."/>
            <person name="Collado L."/>
        </authorList>
    </citation>
    <scope>NUCLEOTIDE SEQUENCE [LARGE SCALE GENOMIC DNA]</scope>
    <source>
        <strain evidence="2 3">WBE14</strain>
    </source>
</reference>
<evidence type="ECO:0000256" key="1">
    <source>
        <dbReference type="SAM" id="Phobius"/>
    </source>
</evidence>
<feature type="non-terminal residue" evidence="2">
    <location>
        <position position="123"/>
    </location>
</feature>
<organism evidence="2 3">
    <name type="scientific">Helicobacter valdiviensis</name>
    <dbReference type="NCBI Taxonomy" id="1458358"/>
    <lineage>
        <taxon>Bacteria</taxon>
        <taxon>Pseudomonadati</taxon>
        <taxon>Campylobacterota</taxon>
        <taxon>Epsilonproteobacteria</taxon>
        <taxon>Campylobacterales</taxon>
        <taxon>Helicobacteraceae</taxon>
        <taxon>Helicobacter</taxon>
    </lineage>
</organism>
<keyword evidence="1" id="KW-0812">Transmembrane</keyword>
<keyword evidence="3" id="KW-1185">Reference proteome</keyword>
<accession>A0A2W6MRL4</accession>
<sequence>MTNNYQSFVITKQSNRCGNLLNYPKLPIKLSNLLNLLLMYMINLCFVIKRVHRTFSNLRFILKSISYHCKHSKTIYKLLIPSKPFNQSSISIHSKTLNDFISFNYFKSIPITIYKLTTLKSKL</sequence>
<dbReference type="EMBL" id="NBIU01000119">
    <property type="protein sequence ID" value="PZT47122.1"/>
    <property type="molecule type" value="Genomic_DNA"/>
</dbReference>
<feature type="transmembrane region" description="Helical" evidence="1">
    <location>
        <begin position="30"/>
        <end position="48"/>
    </location>
</feature>
<dbReference type="AlphaFoldDB" id="A0A2W6MRL4"/>
<comment type="caution">
    <text evidence="2">The sequence shown here is derived from an EMBL/GenBank/DDBJ whole genome shotgun (WGS) entry which is preliminary data.</text>
</comment>
<evidence type="ECO:0000313" key="3">
    <source>
        <dbReference type="Proteomes" id="UP000249746"/>
    </source>
</evidence>
<evidence type="ECO:0000313" key="2">
    <source>
        <dbReference type="EMBL" id="PZT47122.1"/>
    </source>
</evidence>
<name>A0A2W6MRL4_9HELI</name>
<keyword evidence="1" id="KW-0472">Membrane</keyword>
<gene>
    <name evidence="2" type="ORF">B6S12_10765</name>
</gene>
<dbReference type="Proteomes" id="UP000249746">
    <property type="component" value="Unassembled WGS sequence"/>
</dbReference>
<keyword evidence="1" id="KW-1133">Transmembrane helix</keyword>
<protein>
    <submittedName>
        <fullName evidence="2">Uncharacterized protein</fullName>
    </submittedName>
</protein>
<proteinExistence type="predicted"/>